<feature type="compositionally biased region" description="Basic and acidic residues" evidence="1">
    <location>
        <begin position="335"/>
        <end position="352"/>
    </location>
</feature>
<feature type="region of interest" description="Disordered" evidence="1">
    <location>
        <begin position="523"/>
        <end position="554"/>
    </location>
</feature>
<evidence type="ECO:0000313" key="2">
    <source>
        <dbReference type="EMBL" id="CAI4212570.1"/>
    </source>
</evidence>
<feature type="compositionally biased region" description="Polar residues" evidence="1">
    <location>
        <begin position="323"/>
        <end position="334"/>
    </location>
</feature>
<dbReference type="AlphaFoldDB" id="A0A9P1GYC1"/>
<accession>A0A9P1GYC1</accession>
<keyword evidence="3" id="KW-1185">Reference proteome</keyword>
<feature type="compositionally biased region" description="Basic and acidic residues" evidence="1">
    <location>
        <begin position="369"/>
        <end position="380"/>
    </location>
</feature>
<protein>
    <submittedName>
        <fullName evidence="2">Uncharacterized protein</fullName>
    </submittedName>
</protein>
<dbReference type="Proteomes" id="UP000838763">
    <property type="component" value="Unassembled WGS sequence"/>
</dbReference>
<feature type="compositionally biased region" description="Polar residues" evidence="1">
    <location>
        <begin position="102"/>
        <end position="119"/>
    </location>
</feature>
<proteinExistence type="predicted"/>
<evidence type="ECO:0000313" key="3">
    <source>
        <dbReference type="Proteomes" id="UP000838763"/>
    </source>
</evidence>
<dbReference type="EMBL" id="CALLCH030000005">
    <property type="protein sequence ID" value="CAI4212570.1"/>
    <property type="molecule type" value="Genomic_DNA"/>
</dbReference>
<evidence type="ECO:0000256" key="1">
    <source>
        <dbReference type="SAM" id="MobiDB-lite"/>
    </source>
</evidence>
<reference evidence="2" key="1">
    <citation type="submission" date="2022-11" db="EMBL/GenBank/DDBJ databases">
        <authorList>
            <person name="Scott C."/>
            <person name="Bruce N."/>
        </authorList>
    </citation>
    <scope>NUCLEOTIDE SEQUENCE</scope>
</reference>
<dbReference type="OrthoDB" id="5325276at2759"/>
<feature type="region of interest" description="Disordered" evidence="1">
    <location>
        <begin position="35"/>
        <end position="178"/>
    </location>
</feature>
<feature type="region of interest" description="Disordered" evidence="1">
    <location>
        <begin position="292"/>
        <end position="380"/>
    </location>
</feature>
<organism evidence="2 3">
    <name type="scientific">Parascedosporium putredinis</name>
    <dbReference type="NCBI Taxonomy" id="1442378"/>
    <lineage>
        <taxon>Eukaryota</taxon>
        <taxon>Fungi</taxon>
        <taxon>Dikarya</taxon>
        <taxon>Ascomycota</taxon>
        <taxon>Pezizomycotina</taxon>
        <taxon>Sordariomycetes</taxon>
        <taxon>Hypocreomycetidae</taxon>
        <taxon>Microascales</taxon>
        <taxon>Microascaceae</taxon>
        <taxon>Parascedosporium</taxon>
    </lineage>
</organism>
<name>A0A9P1GYC1_9PEZI</name>
<comment type="caution">
    <text evidence="2">The sequence shown here is derived from an EMBL/GenBank/DDBJ whole genome shotgun (WGS) entry which is preliminary data.</text>
</comment>
<sequence>MRLNIAYLDNGHRKSRVDIDFLDRSVSQFLPSKSDAIKGTFPINGNATNKTPVRKHVPRRIDNNVPKKPVEADQSTEADGVDPAPPPLVPRLNEPELRIPPTNDSRPPSRPGSSHQRMTNWLKRESIGGSLPVRKQRPGSVLSTQRSVPERLNSPDDIVSFEPSPAVKPPLVSRPSHQRHASLYSSITSTTTGSKGGFVDILDAHSEIKPANFRNRIQATGARDYGEDVADRNIALNVPEVPPSISSTRRASSYSTSTFTTEAPLHLRRLPMSPDVSRNLYQGNYHQHYAASDADEMERTNSMVSSPRPAMRLCTPPIRSMPRRSSVTSLTNDAYDQRPPSRDTSEWGRIDVESNADAMASPAPSPHVRRGDRGRSDTDSLYDYERTRSLASLKNRAGCTTSSYCAYPESGYHTPLTSSAATIVKDSSFNMDDYLSSEDELDGESILPYSNPASLYRDPIQRTYGVETDDDEDLRSFEKDTHSIGDITARVKAMRAALYEAIAEEKAGKVDVKMAVRMRKEAKAKKRASTMSLTRRSKAPSGVEVDDGHHADVE</sequence>
<gene>
    <name evidence="2" type="ORF">PPNO1_LOCUS2328</name>
</gene>